<dbReference type="InterPro" id="IPR011662">
    <property type="entry name" value="Secretin/TonB_short_N"/>
</dbReference>
<dbReference type="PANTHER" id="PTHR32552">
    <property type="entry name" value="FERRICHROME IRON RECEPTOR-RELATED"/>
    <property type="match status" value="1"/>
</dbReference>
<evidence type="ECO:0000256" key="11">
    <source>
        <dbReference type="ARBA" id="ARBA00023136"/>
    </source>
</evidence>
<keyword evidence="7" id="KW-0732">Signal</keyword>
<dbReference type="InterPro" id="IPR036942">
    <property type="entry name" value="Beta-barrel_TonB_sf"/>
</dbReference>
<dbReference type="GO" id="GO:0015891">
    <property type="term" value="P:siderophore transport"/>
    <property type="evidence" value="ECO:0007669"/>
    <property type="project" value="InterPro"/>
</dbReference>
<protein>
    <submittedName>
        <fullName evidence="17">TonB-dependent siderophore receptor</fullName>
    </submittedName>
</protein>
<comment type="caution">
    <text evidence="17">The sequence shown here is derived from an EMBL/GenBank/DDBJ whole genome shotgun (WGS) entry which is preliminary data.</text>
</comment>
<dbReference type="SMART" id="SM00965">
    <property type="entry name" value="STN"/>
    <property type="match status" value="1"/>
</dbReference>
<comment type="subcellular location">
    <subcellularLocation>
        <location evidence="1 14">Cell outer membrane</location>
        <topology evidence="1 14">Multi-pass membrane protein</topology>
    </subcellularLocation>
</comment>
<dbReference type="Pfam" id="PF07715">
    <property type="entry name" value="Plug"/>
    <property type="match status" value="1"/>
</dbReference>
<sequence>MAGRAGGAKGRNLGRLMATTALLMAGVIPVAAQQDAKASRPGVSASAYRFDIPAKPLAAAIADVGAVSGWRIAYGFSLPAGSRSAPLSGTMSAPEAIGRLLAGTGISYRVAGNQSIVLSDPKQPATAAGADGATALAPIVVQGQQTGATTEGSGSYRAESVTIAGKIPVPIREIPNSVSVITRQRIADQNLNTVEDTLRQTTGVTATPYGDGTSYFNARGYNLDAQYDGMPVPGGVQYLAQFDMSIYDRVEILRGPAGLLQGSGSPAGAANFVRRMPLDHFAVSTDTQIGSWNFKRQTVDVTGPFNSDGTARGRLIVTGQDRDFFYDDAGEWHGTAYGALQFDLTDKTTLSLSGAYQKQRFSPFDYGQSRYTDGSYLNAPRSAFFGADWSYNNFETSELYANLKHEFDNGWTSNTTLMYRDMRNDSTYAYMYDGVDPATNEAAYAVQGGPIHKQWFGIDTNVSGSFDFLGHESQLLLGANYAYRTSRSEGGFVDAGVFNIYSAPSTVPELDVPYAFGDQSRSNESGVYGQTRLKLLDPLTVVLGGRFSFYSNENRSLVPTTTDWASDPSVNGKFTPYAGVVYDLTDNYSVYASYSDIFQPQTETTVAGGGLQPRVGEQYEVGVKGVFLDGGLTATLAAFNINDNHRAVADPSNPLYSVSAGKARSRGIEAEVTGEVFTGLNLTAGYTYLQTKFLSDPDYQGLVLDPEEPRHTFKLWSKYTFQDDSSLDGVSLGAGMRAYSSSDRGAGTGIDVGHQGGYAVFDAQVGYKINDHAEASLMVKNIFDRTYFDRIPTRYFGIYGEPRSFMVSLKTHW</sequence>
<dbReference type="PANTHER" id="PTHR32552:SF74">
    <property type="entry name" value="HYDROXAMATE SIDEROPHORE RECEPTOR FHUE"/>
    <property type="match status" value="1"/>
</dbReference>
<dbReference type="EMBL" id="WUEY01000008">
    <property type="protein sequence ID" value="NEI71696.1"/>
    <property type="molecule type" value="Genomic_DNA"/>
</dbReference>
<evidence type="ECO:0000256" key="3">
    <source>
        <dbReference type="ARBA" id="ARBA00022448"/>
    </source>
</evidence>
<dbReference type="CDD" id="cd01347">
    <property type="entry name" value="ligand_gated_channel"/>
    <property type="match status" value="1"/>
</dbReference>
<evidence type="ECO:0000256" key="1">
    <source>
        <dbReference type="ARBA" id="ARBA00004571"/>
    </source>
</evidence>
<evidence type="ECO:0000256" key="10">
    <source>
        <dbReference type="ARBA" id="ARBA00023077"/>
    </source>
</evidence>
<evidence type="ECO:0000256" key="4">
    <source>
        <dbReference type="ARBA" id="ARBA00022452"/>
    </source>
</evidence>
<evidence type="ECO:0000256" key="13">
    <source>
        <dbReference type="ARBA" id="ARBA00023237"/>
    </source>
</evidence>
<keyword evidence="6 14" id="KW-0812">Transmembrane</keyword>
<keyword evidence="4 14" id="KW-1134">Transmembrane beta strand</keyword>
<evidence type="ECO:0000256" key="7">
    <source>
        <dbReference type="ARBA" id="ARBA00022729"/>
    </source>
</evidence>
<comment type="similarity">
    <text evidence="2 14 15">Belongs to the TonB-dependent receptor family.</text>
</comment>
<name>A0A6L9UBN2_9HYPH</name>
<dbReference type="SUPFAM" id="SSF56935">
    <property type="entry name" value="Porins"/>
    <property type="match status" value="1"/>
</dbReference>
<evidence type="ECO:0000256" key="6">
    <source>
        <dbReference type="ARBA" id="ARBA00022692"/>
    </source>
</evidence>
<reference evidence="17 18" key="1">
    <citation type="submission" date="2019-12" db="EMBL/GenBank/DDBJ databases">
        <title>Rhizobium genotypes associated with high levels of biological nitrogen fixation by grain legumes in a temperate-maritime cropping system.</title>
        <authorList>
            <person name="Maluk M."/>
            <person name="Francesc Ferrando Molina F."/>
            <person name="Lopez Del Egido L."/>
            <person name="Lafos M."/>
            <person name="Langarica-Fuentes A."/>
            <person name="Gebre Yohannes G."/>
            <person name="Young M.W."/>
            <person name="Martin P."/>
            <person name="Gantlett R."/>
            <person name="Kenicer G."/>
            <person name="Hawes C."/>
            <person name="Begg G.S."/>
            <person name="Quilliam R.S."/>
            <person name="Squire G.R."/>
            <person name="Poole P.S."/>
            <person name="Young P.W."/>
            <person name="Iannetta P.M."/>
            <person name="James E.K."/>
        </authorList>
    </citation>
    <scope>NUCLEOTIDE SEQUENCE [LARGE SCALE GENOMIC DNA]</scope>
    <source>
        <strain evidence="17 18">JHI1118</strain>
    </source>
</reference>
<dbReference type="GO" id="GO:0015344">
    <property type="term" value="F:siderophore uptake transmembrane transporter activity"/>
    <property type="evidence" value="ECO:0007669"/>
    <property type="project" value="TreeGrafter"/>
</dbReference>
<dbReference type="NCBIfam" id="TIGR01783">
    <property type="entry name" value="TonB-siderophor"/>
    <property type="match status" value="1"/>
</dbReference>
<keyword evidence="11 14" id="KW-0472">Membrane</keyword>
<accession>A0A6L9UBN2</accession>
<dbReference type="Pfam" id="PF07660">
    <property type="entry name" value="STN"/>
    <property type="match status" value="1"/>
</dbReference>
<evidence type="ECO:0000256" key="8">
    <source>
        <dbReference type="ARBA" id="ARBA00023004"/>
    </source>
</evidence>
<evidence type="ECO:0000256" key="15">
    <source>
        <dbReference type="RuleBase" id="RU003357"/>
    </source>
</evidence>
<evidence type="ECO:0000313" key="18">
    <source>
        <dbReference type="Proteomes" id="UP000483035"/>
    </source>
</evidence>
<dbReference type="Gene3D" id="2.40.170.20">
    <property type="entry name" value="TonB-dependent receptor, beta-barrel domain"/>
    <property type="match status" value="1"/>
</dbReference>
<dbReference type="InterPro" id="IPR039426">
    <property type="entry name" value="TonB-dep_rcpt-like"/>
</dbReference>
<dbReference type="InterPro" id="IPR010105">
    <property type="entry name" value="TonB_sidphr_rcpt"/>
</dbReference>
<keyword evidence="12 17" id="KW-0675">Receptor</keyword>
<dbReference type="Gene3D" id="2.170.130.10">
    <property type="entry name" value="TonB-dependent receptor, plug domain"/>
    <property type="match status" value="1"/>
</dbReference>
<dbReference type="GO" id="GO:0038023">
    <property type="term" value="F:signaling receptor activity"/>
    <property type="evidence" value="ECO:0007669"/>
    <property type="project" value="InterPro"/>
</dbReference>
<evidence type="ECO:0000256" key="9">
    <source>
        <dbReference type="ARBA" id="ARBA00023065"/>
    </source>
</evidence>
<keyword evidence="3 14" id="KW-0813">Transport</keyword>
<evidence type="ECO:0000256" key="12">
    <source>
        <dbReference type="ARBA" id="ARBA00023170"/>
    </source>
</evidence>
<dbReference type="Proteomes" id="UP000483035">
    <property type="component" value="Unassembled WGS sequence"/>
</dbReference>
<dbReference type="InterPro" id="IPR012910">
    <property type="entry name" value="Plug_dom"/>
</dbReference>
<dbReference type="GO" id="GO:0009279">
    <property type="term" value="C:cell outer membrane"/>
    <property type="evidence" value="ECO:0007669"/>
    <property type="project" value="UniProtKB-SubCell"/>
</dbReference>
<evidence type="ECO:0000256" key="14">
    <source>
        <dbReference type="PROSITE-ProRule" id="PRU01360"/>
    </source>
</evidence>
<evidence type="ECO:0000313" key="17">
    <source>
        <dbReference type="EMBL" id="NEI71696.1"/>
    </source>
</evidence>
<dbReference type="AlphaFoldDB" id="A0A6L9UBN2"/>
<keyword evidence="5" id="KW-0410">Iron transport</keyword>
<dbReference type="Gene3D" id="3.55.50.30">
    <property type="match status" value="1"/>
</dbReference>
<dbReference type="FunFam" id="2.170.130.10:FF:000010">
    <property type="entry name" value="Ferripyoverdine receptor"/>
    <property type="match status" value="1"/>
</dbReference>
<keyword evidence="10 15" id="KW-0798">TonB box</keyword>
<evidence type="ECO:0000259" key="16">
    <source>
        <dbReference type="SMART" id="SM00965"/>
    </source>
</evidence>
<dbReference type="RefSeq" id="WP_163988296.1">
    <property type="nucleotide sequence ID" value="NZ_WUEY01000008.1"/>
</dbReference>
<evidence type="ECO:0000256" key="5">
    <source>
        <dbReference type="ARBA" id="ARBA00022496"/>
    </source>
</evidence>
<dbReference type="InterPro" id="IPR000531">
    <property type="entry name" value="Beta-barrel_TonB"/>
</dbReference>
<keyword evidence="8" id="KW-0408">Iron</keyword>
<feature type="domain" description="Secretin/TonB short N-terminal" evidence="16">
    <location>
        <begin position="70"/>
        <end position="121"/>
    </location>
</feature>
<organism evidence="17 18">
    <name type="scientific">Rhizobium lusitanum</name>
    <dbReference type="NCBI Taxonomy" id="293958"/>
    <lineage>
        <taxon>Bacteria</taxon>
        <taxon>Pseudomonadati</taxon>
        <taxon>Pseudomonadota</taxon>
        <taxon>Alphaproteobacteria</taxon>
        <taxon>Hyphomicrobiales</taxon>
        <taxon>Rhizobiaceae</taxon>
        <taxon>Rhizobium/Agrobacterium group</taxon>
        <taxon>Rhizobium</taxon>
    </lineage>
</organism>
<keyword evidence="9" id="KW-0406">Ion transport</keyword>
<dbReference type="InterPro" id="IPR037066">
    <property type="entry name" value="Plug_dom_sf"/>
</dbReference>
<gene>
    <name evidence="17" type="ORF">GR212_19105</name>
</gene>
<keyword evidence="13 14" id="KW-0998">Cell outer membrane</keyword>
<evidence type="ECO:0000256" key="2">
    <source>
        <dbReference type="ARBA" id="ARBA00009810"/>
    </source>
</evidence>
<dbReference type="PROSITE" id="PS52016">
    <property type="entry name" value="TONB_DEPENDENT_REC_3"/>
    <property type="match status" value="1"/>
</dbReference>
<dbReference type="Pfam" id="PF00593">
    <property type="entry name" value="TonB_dep_Rec_b-barrel"/>
    <property type="match status" value="1"/>
</dbReference>
<proteinExistence type="inferred from homology"/>